<dbReference type="Proteomes" id="UP000644610">
    <property type="component" value="Unassembled WGS sequence"/>
</dbReference>
<protein>
    <submittedName>
        <fullName evidence="1">Uncharacterized protein</fullName>
    </submittedName>
</protein>
<dbReference type="AlphaFoldDB" id="A0A8J3UU67"/>
<dbReference type="EMBL" id="BOOQ01000070">
    <property type="protein sequence ID" value="GII51422.1"/>
    <property type="molecule type" value="Genomic_DNA"/>
</dbReference>
<sequence length="74" mass="8435">MTRSIALVQKMRASSLITVVTRFTADRTYGDEALQSVARRMVALADRAGGQATHGQRFRAREHFTTTSRYEWML</sequence>
<evidence type="ECO:0000313" key="2">
    <source>
        <dbReference type="Proteomes" id="UP000644610"/>
    </source>
</evidence>
<gene>
    <name evidence="1" type="ORF">Psi02_78460</name>
</gene>
<organism evidence="1 2">
    <name type="scientific">Planotetraspora silvatica</name>
    <dbReference type="NCBI Taxonomy" id="234614"/>
    <lineage>
        <taxon>Bacteria</taxon>
        <taxon>Bacillati</taxon>
        <taxon>Actinomycetota</taxon>
        <taxon>Actinomycetes</taxon>
        <taxon>Streptosporangiales</taxon>
        <taxon>Streptosporangiaceae</taxon>
        <taxon>Planotetraspora</taxon>
    </lineage>
</organism>
<comment type="caution">
    <text evidence="1">The sequence shown here is derived from an EMBL/GenBank/DDBJ whole genome shotgun (WGS) entry which is preliminary data.</text>
</comment>
<proteinExistence type="predicted"/>
<name>A0A8J3UU67_9ACTN</name>
<evidence type="ECO:0000313" key="1">
    <source>
        <dbReference type="EMBL" id="GII51422.1"/>
    </source>
</evidence>
<accession>A0A8J3UU67</accession>
<keyword evidence="2" id="KW-1185">Reference proteome</keyword>
<reference evidence="1" key="1">
    <citation type="submission" date="2021-01" db="EMBL/GenBank/DDBJ databases">
        <title>Whole genome shotgun sequence of Planotetraspora silvatica NBRC 100141.</title>
        <authorList>
            <person name="Komaki H."/>
            <person name="Tamura T."/>
        </authorList>
    </citation>
    <scope>NUCLEOTIDE SEQUENCE</scope>
    <source>
        <strain evidence="1">NBRC 100141</strain>
    </source>
</reference>